<dbReference type="Gene3D" id="2.130.10.10">
    <property type="entry name" value="YVTN repeat-like/Quinoprotein amine dehydrogenase"/>
    <property type="match status" value="1"/>
</dbReference>
<dbReference type="RefSeq" id="WP_133451099.1">
    <property type="nucleotide sequence ID" value="NZ_SCWF01000002.1"/>
</dbReference>
<dbReference type="EMBL" id="SCWF01000002">
    <property type="protein sequence ID" value="TDM14909.1"/>
    <property type="molecule type" value="Genomic_DNA"/>
</dbReference>
<dbReference type="SUPFAM" id="SSF51004">
    <property type="entry name" value="C-terminal (heme d1) domain of cytochrome cd1-nitrite reductase"/>
    <property type="match status" value="1"/>
</dbReference>
<organism evidence="2 3">
    <name type="scientific">Macrococcus bovicus</name>
    <dbReference type="NCBI Taxonomy" id="69968"/>
    <lineage>
        <taxon>Bacteria</taxon>
        <taxon>Bacillati</taxon>
        <taxon>Bacillota</taxon>
        <taxon>Bacilli</taxon>
        <taxon>Bacillales</taxon>
        <taxon>Staphylococcaceae</taxon>
        <taxon>Macrococcus</taxon>
    </lineage>
</organism>
<dbReference type="AlphaFoldDB" id="A0A4R6C268"/>
<name>A0A4R6C268_9STAP</name>
<proteinExistence type="predicted"/>
<reference evidence="2 3" key="1">
    <citation type="submission" date="2019-01" db="EMBL/GenBank/DDBJ databases">
        <title>Draft genome sequences of the type strains of six Macrococcus species.</title>
        <authorList>
            <person name="Mazhar S."/>
            <person name="Altermann E."/>
            <person name="Hill C."/>
            <person name="Mcauliffe O."/>
        </authorList>
    </citation>
    <scope>NUCLEOTIDE SEQUENCE [LARGE SCALE GENOMIC DNA]</scope>
    <source>
        <strain evidence="2 3">ATCC 51825</strain>
    </source>
</reference>
<dbReference type="Proteomes" id="UP000294843">
    <property type="component" value="Unassembled WGS sequence"/>
</dbReference>
<feature type="region of interest" description="Disordered" evidence="1">
    <location>
        <begin position="1"/>
        <end position="22"/>
    </location>
</feature>
<sequence length="85" mass="9592">MDRNARILARTQTGQEPRSMTLAQDNKSLYVVNYNEDTASKFDTATLKPLQKVRTGHMPIGITYEPVTHTVWVANYSGSLDVYSQ</sequence>
<dbReference type="InterPro" id="IPR011048">
    <property type="entry name" value="Haem_d1_sf"/>
</dbReference>
<evidence type="ECO:0008006" key="4">
    <source>
        <dbReference type="Google" id="ProtNLM"/>
    </source>
</evidence>
<feature type="compositionally biased region" description="Polar residues" evidence="1">
    <location>
        <begin position="10"/>
        <end position="22"/>
    </location>
</feature>
<dbReference type="Pfam" id="PF10282">
    <property type="entry name" value="Lactonase"/>
    <property type="match status" value="1"/>
</dbReference>
<dbReference type="NCBIfam" id="TIGR02276">
    <property type="entry name" value="beta_rpt_yvtn"/>
    <property type="match status" value="1"/>
</dbReference>
<dbReference type="OrthoDB" id="9772811at2"/>
<evidence type="ECO:0000313" key="3">
    <source>
        <dbReference type="Proteomes" id="UP000294843"/>
    </source>
</evidence>
<evidence type="ECO:0000256" key="1">
    <source>
        <dbReference type="SAM" id="MobiDB-lite"/>
    </source>
</evidence>
<dbReference type="InterPro" id="IPR019405">
    <property type="entry name" value="Lactonase_7-beta_prop"/>
</dbReference>
<protein>
    <recommendedName>
        <fullName evidence="4">YncE family protein</fullName>
    </recommendedName>
</protein>
<dbReference type="InterPro" id="IPR015943">
    <property type="entry name" value="WD40/YVTN_repeat-like_dom_sf"/>
</dbReference>
<keyword evidence="3" id="KW-1185">Reference proteome</keyword>
<evidence type="ECO:0000313" key="2">
    <source>
        <dbReference type="EMBL" id="TDM14909.1"/>
    </source>
</evidence>
<accession>A0A4R6C268</accession>
<dbReference type="InterPro" id="IPR011964">
    <property type="entry name" value="YVTN_b-propeller_repeat"/>
</dbReference>
<gene>
    <name evidence="2" type="ORF">ERX55_02925</name>
</gene>
<comment type="caution">
    <text evidence="2">The sequence shown here is derived from an EMBL/GenBank/DDBJ whole genome shotgun (WGS) entry which is preliminary data.</text>
</comment>